<sequence length="632" mass="69530">MLLSIPFLLSLITSAIAVNFGFEKVQLTEAEAEDYPEIRFGDQDENFPKKRCKAIPGDKDWPSDEQWAKFNKTLGGVLLKPLPLAAPCYSGPQYNAGRCQELKDQWSNTSLHMNDPTSIMSQWSSGNTCVPTSSPNSTCSQGGYPVYVVNATTVRHIQLAVNFARNQNIRLVIKNTGHDFNGKSIGGNALSVWVHSLKDLTYHPSYTAPNYNGQAVAYAAGFQAFDGYRAMSQYNMTFITPGGNTVGMAGGFLQGGGHSAYTSFYGLAADHVLRIQTVTASGEFVTVDAEENPDLFWAFRGGGGGTFGVITSVVVLAFKQTPVATGGIRFSTVVDPTIQNSIAVSVDTFWKGVKEYWAYCVAICDAGGLGYNFIRHTLDGKSNATGLTFTTNISLPNHTIPQYRTFIAPLIQNLQAVGIPIALPSTQRYNNYYLKDEPPSLKTIGDTVGNTRIASRFFTRANHASPSKINEMNEVLRDFVEGGGYTFHGINYGPTLERAGRPDNAIHPAYRETIMHAEGYDSSAWWDGKAPVKSVANQTRDHQRLQRYMQKWRDITPGSGSYINEGDAQEPDWKDSFYGSNYPRLLRIKKRWDPWGIFYAVSGVGSDEWEVRGSSGGGRKGVLTQDGRLCRV</sequence>
<dbReference type="Proteomes" id="UP000800200">
    <property type="component" value="Unassembled WGS sequence"/>
</dbReference>
<dbReference type="InterPro" id="IPR016166">
    <property type="entry name" value="FAD-bd_PCMH"/>
</dbReference>
<dbReference type="Gene3D" id="3.30.465.10">
    <property type="match status" value="2"/>
</dbReference>
<dbReference type="InterPro" id="IPR036318">
    <property type="entry name" value="FAD-bd_PCMH-like_sf"/>
</dbReference>
<feature type="signal peptide" evidence="3">
    <location>
        <begin position="1"/>
        <end position="17"/>
    </location>
</feature>
<keyword evidence="3" id="KW-0732">Signal</keyword>
<keyword evidence="6" id="KW-1185">Reference proteome</keyword>
<gene>
    <name evidence="5" type="ORF">K469DRAFT_730051</name>
</gene>
<dbReference type="AlphaFoldDB" id="A0A6A6EQ31"/>
<evidence type="ECO:0000256" key="3">
    <source>
        <dbReference type="SAM" id="SignalP"/>
    </source>
</evidence>
<dbReference type="InterPro" id="IPR016169">
    <property type="entry name" value="FAD-bd_PCMH_sub2"/>
</dbReference>
<protein>
    <submittedName>
        <fullName evidence="5">FAD binding domain-containing protein</fullName>
    </submittedName>
</protein>
<proteinExistence type="inferred from homology"/>
<dbReference type="OrthoDB" id="415825at2759"/>
<dbReference type="GO" id="GO:0071949">
    <property type="term" value="F:FAD binding"/>
    <property type="evidence" value="ECO:0007669"/>
    <property type="project" value="InterPro"/>
</dbReference>
<evidence type="ECO:0000313" key="6">
    <source>
        <dbReference type="Proteomes" id="UP000800200"/>
    </source>
</evidence>
<dbReference type="InterPro" id="IPR006094">
    <property type="entry name" value="Oxid_FAD_bind_N"/>
</dbReference>
<feature type="chain" id="PRO_5025650365" evidence="3">
    <location>
        <begin position="18"/>
        <end position="632"/>
    </location>
</feature>
<evidence type="ECO:0000313" key="5">
    <source>
        <dbReference type="EMBL" id="KAF2193092.1"/>
    </source>
</evidence>
<evidence type="ECO:0000256" key="1">
    <source>
        <dbReference type="ARBA" id="ARBA00005466"/>
    </source>
</evidence>
<accession>A0A6A6EQ31</accession>
<dbReference type="InterPro" id="IPR050432">
    <property type="entry name" value="FAD-linked_Oxidoreductases_BP"/>
</dbReference>
<evidence type="ECO:0000256" key="2">
    <source>
        <dbReference type="ARBA" id="ARBA00023002"/>
    </source>
</evidence>
<dbReference type="GO" id="GO:0016491">
    <property type="term" value="F:oxidoreductase activity"/>
    <property type="evidence" value="ECO:0007669"/>
    <property type="project" value="UniProtKB-KW"/>
</dbReference>
<dbReference type="EMBL" id="ML994614">
    <property type="protein sequence ID" value="KAF2193092.1"/>
    <property type="molecule type" value="Genomic_DNA"/>
</dbReference>
<dbReference type="SUPFAM" id="SSF56176">
    <property type="entry name" value="FAD-binding/transporter-associated domain-like"/>
    <property type="match status" value="1"/>
</dbReference>
<dbReference type="Pfam" id="PF08031">
    <property type="entry name" value="BBE"/>
    <property type="match status" value="1"/>
</dbReference>
<dbReference type="InterPro" id="IPR012951">
    <property type="entry name" value="BBE"/>
</dbReference>
<organism evidence="5 6">
    <name type="scientific">Zopfia rhizophila CBS 207.26</name>
    <dbReference type="NCBI Taxonomy" id="1314779"/>
    <lineage>
        <taxon>Eukaryota</taxon>
        <taxon>Fungi</taxon>
        <taxon>Dikarya</taxon>
        <taxon>Ascomycota</taxon>
        <taxon>Pezizomycotina</taxon>
        <taxon>Dothideomycetes</taxon>
        <taxon>Dothideomycetes incertae sedis</taxon>
        <taxon>Zopfiaceae</taxon>
        <taxon>Zopfia</taxon>
    </lineage>
</organism>
<keyword evidence="2" id="KW-0560">Oxidoreductase</keyword>
<reference evidence="5" key="1">
    <citation type="journal article" date="2020" name="Stud. Mycol.">
        <title>101 Dothideomycetes genomes: a test case for predicting lifestyles and emergence of pathogens.</title>
        <authorList>
            <person name="Haridas S."/>
            <person name="Albert R."/>
            <person name="Binder M."/>
            <person name="Bloem J."/>
            <person name="Labutti K."/>
            <person name="Salamov A."/>
            <person name="Andreopoulos B."/>
            <person name="Baker S."/>
            <person name="Barry K."/>
            <person name="Bills G."/>
            <person name="Bluhm B."/>
            <person name="Cannon C."/>
            <person name="Castanera R."/>
            <person name="Culley D."/>
            <person name="Daum C."/>
            <person name="Ezra D."/>
            <person name="Gonzalez J."/>
            <person name="Henrissat B."/>
            <person name="Kuo A."/>
            <person name="Liang C."/>
            <person name="Lipzen A."/>
            <person name="Lutzoni F."/>
            <person name="Magnuson J."/>
            <person name="Mondo S."/>
            <person name="Nolan M."/>
            <person name="Ohm R."/>
            <person name="Pangilinan J."/>
            <person name="Park H.-J."/>
            <person name="Ramirez L."/>
            <person name="Alfaro M."/>
            <person name="Sun H."/>
            <person name="Tritt A."/>
            <person name="Yoshinaga Y."/>
            <person name="Zwiers L.-H."/>
            <person name="Turgeon B."/>
            <person name="Goodwin S."/>
            <person name="Spatafora J."/>
            <person name="Crous P."/>
            <person name="Grigoriev I."/>
        </authorList>
    </citation>
    <scope>NUCLEOTIDE SEQUENCE</scope>
    <source>
        <strain evidence="5">CBS 207.26</strain>
    </source>
</reference>
<comment type="similarity">
    <text evidence="1">Belongs to the oxygen-dependent FAD-linked oxidoreductase family.</text>
</comment>
<dbReference type="PANTHER" id="PTHR13878:SF91">
    <property type="entry name" value="FAD BINDING DOMAIN PROTEIN (AFU_ORTHOLOGUE AFUA_6G12070)-RELATED"/>
    <property type="match status" value="1"/>
</dbReference>
<dbReference type="Pfam" id="PF01565">
    <property type="entry name" value="FAD_binding_4"/>
    <property type="match status" value="1"/>
</dbReference>
<evidence type="ECO:0000259" key="4">
    <source>
        <dbReference type="PROSITE" id="PS51387"/>
    </source>
</evidence>
<feature type="domain" description="FAD-binding PCMH-type" evidence="4">
    <location>
        <begin position="141"/>
        <end position="320"/>
    </location>
</feature>
<name>A0A6A6EQ31_9PEZI</name>
<dbReference type="PROSITE" id="PS51387">
    <property type="entry name" value="FAD_PCMH"/>
    <property type="match status" value="1"/>
</dbReference>
<dbReference type="PANTHER" id="PTHR13878">
    <property type="entry name" value="GULONOLACTONE OXIDASE"/>
    <property type="match status" value="1"/>
</dbReference>